<accession>A0A2V3ZNP2</accession>
<dbReference type="OrthoDB" id="9795032at2"/>
<dbReference type="Proteomes" id="UP000253987">
    <property type="component" value="Unassembled WGS sequence"/>
</dbReference>
<dbReference type="InterPro" id="IPR027283">
    <property type="entry name" value="YerD"/>
</dbReference>
<reference evidence="5" key="1">
    <citation type="submission" date="2018-05" db="EMBL/GenBank/DDBJ databases">
        <authorList>
            <person name="Lu D."/>
        </authorList>
    </citation>
    <scope>NUCLEOTIDE SEQUENCE [LARGE SCALE GENOMIC DNA]</scope>
    <source>
        <strain evidence="5">F01</strain>
    </source>
</reference>
<dbReference type="InterPro" id="IPR024188">
    <property type="entry name" value="GltB"/>
</dbReference>
<evidence type="ECO:0000313" key="5">
    <source>
        <dbReference type="Proteomes" id="UP000253987"/>
    </source>
</evidence>
<dbReference type="GO" id="GO:0015930">
    <property type="term" value="F:glutamate synthase activity"/>
    <property type="evidence" value="ECO:0007669"/>
    <property type="project" value="InterPro"/>
</dbReference>
<protein>
    <submittedName>
        <fullName evidence="4">FMN-binding glutamate synthase family protein</fullName>
    </submittedName>
</protein>
<reference evidence="4 5" key="2">
    <citation type="submission" date="2018-06" db="EMBL/GenBank/DDBJ databases">
        <title>Marinobactersediminissp. nov, a moderately halophilic bacterium isolated from marine solar saltern.</title>
        <authorList>
            <person name="Zhang Y."/>
        </authorList>
    </citation>
    <scope>NUCLEOTIDE SEQUENCE [LARGE SCALE GENOMIC DNA]</scope>
    <source>
        <strain evidence="4 5">F01</strain>
    </source>
</reference>
<evidence type="ECO:0000256" key="2">
    <source>
        <dbReference type="PIRNR" id="PIRNR006429"/>
    </source>
</evidence>
<evidence type="ECO:0000256" key="1">
    <source>
        <dbReference type="ARBA" id="ARBA00009716"/>
    </source>
</evidence>
<dbReference type="CDD" id="cd02808">
    <property type="entry name" value="GltS_FMN"/>
    <property type="match status" value="1"/>
</dbReference>
<dbReference type="RefSeq" id="WP_114612107.1">
    <property type="nucleotide sequence ID" value="NZ_QFWX01000002.1"/>
</dbReference>
<dbReference type="InterPro" id="IPR013785">
    <property type="entry name" value="Aldolase_TIM"/>
</dbReference>
<evidence type="ECO:0000313" key="4">
    <source>
        <dbReference type="EMBL" id="PXX92553.1"/>
    </source>
</evidence>
<dbReference type="PANTHER" id="PTHR43819:SF1">
    <property type="entry name" value="ARCHAEAL-TYPE GLUTAMATE SYNTHASE [NADPH]"/>
    <property type="match status" value="1"/>
</dbReference>
<dbReference type="PANTHER" id="PTHR43819">
    <property type="entry name" value="ARCHAEAL-TYPE GLUTAMATE SYNTHASE [NADPH]"/>
    <property type="match status" value="1"/>
</dbReference>
<feature type="domain" description="Glutamate synthase" evidence="3">
    <location>
        <begin position="153"/>
        <end position="470"/>
    </location>
</feature>
<comment type="similarity">
    <text evidence="1 2">Belongs to the glutamate synthase family.</text>
</comment>
<gene>
    <name evidence="4" type="ORF">DIT71_05010</name>
</gene>
<comment type="caution">
    <text evidence="4">The sequence shown here is derived from an EMBL/GenBank/DDBJ whole genome shotgun (WGS) entry which is preliminary data.</text>
</comment>
<proteinExistence type="inferred from homology"/>
<dbReference type="Pfam" id="PF01645">
    <property type="entry name" value="Glu_synthase"/>
    <property type="match status" value="1"/>
</dbReference>
<dbReference type="PIRSF" id="PIRSF006429">
    <property type="entry name" value="GOGAT_lg_2"/>
    <property type="match status" value="1"/>
</dbReference>
<dbReference type="Gene3D" id="3.20.20.70">
    <property type="entry name" value="Aldolase class I"/>
    <property type="match status" value="1"/>
</dbReference>
<dbReference type="SUPFAM" id="SSF51395">
    <property type="entry name" value="FMN-linked oxidoreductases"/>
    <property type="match status" value="1"/>
</dbReference>
<dbReference type="PIRSF" id="PIRSF500060">
    <property type="entry name" value="UCP500060"/>
    <property type="match status" value="1"/>
</dbReference>
<organism evidence="4 5">
    <name type="scientific">Marinobacter vulgaris</name>
    <dbReference type="NCBI Taxonomy" id="1928331"/>
    <lineage>
        <taxon>Bacteria</taxon>
        <taxon>Pseudomonadati</taxon>
        <taxon>Pseudomonadota</taxon>
        <taxon>Gammaproteobacteria</taxon>
        <taxon>Pseudomonadales</taxon>
        <taxon>Marinobacteraceae</taxon>
        <taxon>Marinobacter</taxon>
    </lineage>
</organism>
<evidence type="ECO:0000259" key="3">
    <source>
        <dbReference type="Pfam" id="PF01645"/>
    </source>
</evidence>
<dbReference type="AlphaFoldDB" id="A0A2V3ZNP2"/>
<dbReference type="EMBL" id="QFWX01000002">
    <property type="protein sequence ID" value="PXX92553.1"/>
    <property type="molecule type" value="Genomic_DNA"/>
</dbReference>
<sequence>MVFRQAFIFSSVALSAVLIAAGVAWPGVNWAWLVVGPFIALGIRDLFQNKHTLLKIYPVVGHFRYLFESVRRELQQYFVESDLDGAPVNREFRSLIYQRAKKDNDTRAFGTIFDVYRDGYEWVNHSLAPKECRPIDLRVTFGGPECARPYEASPLNISAMSYGALSRNAVMALNRGAKLGNFAHNTGEGGISDWHLEYGGDLIWQIGTGYFGCRTPQGDFDANLFAEQAGRDVVRMIEIKLSQGAKPGHGGVLPAAKLTEEIARIRMVPMGEDVLSPPGHSAFTNPVELLQFIARLRKLSGGKPVGFKFCPGNRREFLGICKAMLKTGLRPDFITVDGGEGGTGAAPVELTNSVGMPLRDGLHFVHNALRGIGVRDKVRIIASGKAFSAFHMLRMMVLGADTVNSARGMMLALGCIQSRSCNTDKCPTGITTQNPARYKQLDVTDKGMRVANYHHSSMETLAELLSILGKDSIEDLDPADINRRVNQGNVMNYAQLYPRIEKGCLLHSDCAPEDWASEWHQATAYSWR</sequence>
<keyword evidence="5" id="KW-1185">Reference proteome</keyword>
<dbReference type="InterPro" id="IPR002932">
    <property type="entry name" value="Glu_synthdom"/>
</dbReference>
<name>A0A2V3ZNP2_9GAMM</name>
<dbReference type="GO" id="GO:0006537">
    <property type="term" value="P:glutamate biosynthetic process"/>
    <property type="evidence" value="ECO:0007669"/>
    <property type="project" value="InterPro"/>
</dbReference>